<evidence type="ECO:0000313" key="4">
    <source>
        <dbReference type="Proteomes" id="UP001230188"/>
    </source>
</evidence>
<accession>A0AAD7UA82</accession>
<dbReference type="EMBL" id="JAQMWT010000526">
    <property type="protein sequence ID" value="KAJ8600247.1"/>
    <property type="molecule type" value="Genomic_DNA"/>
</dbReference>
<keyword evidence="1" id="KW-0732">Signal</keyword>
<dbReference type="GO" id="GO:0043022">
    <property type="term" value="F:ribosome binding"/>
    <property type="evidence" value="ECO:0007669"/>
    <property type="project" value="InterPro"/>
</dbReference>
<feature type="signal peptide" evidence="1">
    <location>
        <begin position="1"/>
        <end position="26"/>
    </location>
</feature>
<evidence type="ECO:0000259" key="2">
    <source>
        <dbReference type="Pfam" id="PF07766"/>
    </source>
</evidence>
<comment type="caution">
    <text evidence="3">The sequence shown here is derived from an EMBL/GenBank/DDBJ whole genome shotgun (WGS) entry which is preliminary data.</text>
</comment>
<evidence type="ECO:0000313" key="3">
    <source>
        <dbReference type="EMBL" id="KAJ8600247.1"/>
    </source>
</evidence>
<dbReference type="AlphaFoldDB" id="A0AAD7UA82"/>
<organism evidence="3 4">
    <name type="scientific">Chrysophaeum taylorii</name>
    <dbReference type="NCBI Taxonomy" id="2483200"/>
    <lineage>
        <taxon>Eukaryota</taxon>
        <taxon>Sar</taxon>
        <taxon>Stramenopiles</taxon>
        <taxon>Ochrophyta</taxon>
        <taxon>Pelagophyceae</taxon>
        <taxon>Pelagomonadales</taxon>
        <taxon>Pelagomonadaceae</taxon>
        <taxon>Chrysophaeum</taxon>
    </lineage>
</organism>
<feature type="chain" id="PRO_5042085505" description="Letm1 RBD domain-containing protein" evidence="1">
    <location>
        <begin position="27"/>
        <end position="374"/>
    </location>
</feature>
<reference evidence="3" key="1">
    <citation type="submission" date="2023-01" db="EMBL/GenBank/DDBJ databases">
        <title>Metagenome sequencing of chrysophaentin producing Chrysophaeum taylorii.</title>
        <authorList>
            <person name="Davison J."/>
            <person name="Bewley C."/>
        </authorList>
    </citation>
    <scope>NUCLEOTIDE SEQUENCE</scope>
    <source>
        <strain evidence="3">NIES-1699</strain>
    </source>
</reference>
<dbReference type="Proteomes" id="UP001230188">
    <property type="component" value="Unassembled WGS sequence"/>
</dbReference>
<keyword evidence="4" id="KW-1185">Reference proteome</keyword>
<sequence length="374" mass="42280">MGSRRAQMKRLVLWVVMAVATSVVMATPSYRRLSSPGMTLHRRGGMSLAATTAEDEDAVAKKFEAEVEVEAEISESSEQENLASVRQMLLADMATRRVVRRQQPREEKTGILRAYFAGAQRLWSEVAMWRQLRVARKSRSLTWREQLVMNQLPTHLGRMLPILVNPLPPPFGFILIGLASAVPRYLLTPQFWTFAQLERFSAADARNLRKMFSALLRSCSTRLYVSSDALTTTPLVALVDLFDGPLALESLDRTHLKRLARAARMRVAWLPLAFVRTSRLRRALRIAAAKTALEDDALAADFHHLEPRHLFHACAQRGLRVDGDDHDRGRRLRAWLEAREALIHANRARRDGLPPSFALHMPAIFAALIDQTEP</sequence>
<feature type="domain" description="Letm1 RBD" evidence="2">
    <location>
        <begin position="141"/>
        <end position="338"/>
    </location>
</feature>
<protein>
    <recommendedName>
        <fullName evidence="2">Letm1 RBD domain-containing protein</fullName>
    </recommendedName>
</protein>
<dbReference type="InterPro" id="IPR033122">
    <property type="entry name" value="LETM1-like_RBD"/>
</dbReference>
<dbReference type="Pfam" id="PF07766">
    <property type="entry name" value="LETM1_RBD"/>
    <property type="match status" value="1"/>
</dbReference>
<proteinExistence type="predicted"/>
<gene>
    <name evidence="3" type="ORF">CTAYLR_001995</name>
</gene>
<evidence type="ECO:0000256" key="1">
    <source>
        <dbReference type="SAM" id="SignalP"/>
    </source>
</evidence>
<name>A0AAD7UA82_9STRA</name>